<accession>A0A934SC84</accession>
<organism evidence="1 2">
    <name type="scientific">Paracoccus caeni</name>
    <dbReference type="NCBI Taxonomy" id="657651"/>
    <lineage>
        <taxon>Bacteria</taxon>
        <taxon>Pseudomonadati</taxon>
        <taxon>Pseudomonadota</taxon>
        <taxon>Alphaproteobacteria</taxon>
        <taxon>Rhodobacterales</taxon>
        <taxon>Paracoccaceae</taxon>
        <taxon>Paracoccus</taxon>
    </lineage>
</organism>
<reference evidence="1" key="1">
    <citation type="submission" date="2021-01" db="EMBL/GenBank/DDBJ databases">
        <title>Paracoccus amoyensis sp. nov., isolated from the surface seawater along the coast of Xiamen Island, China.</title>
        <authorList>
            <person name="Lyu L."/>
        </authorList>
    </citation>
    <scope>NUCLEOTIDE SEQUENCE</scope>
    <source>
        <strain evidence="1">MJ17</strain>
    </source>
</reference>
<evidence type="ECO:0000313" key="2">
    <source>
        <dbReference type="Proteomes" id="UP000640485"/>
    </source>
</evidence>
<dbReference type="AlphaFoldDB" id="A0A934SC84"/>
<name>A0A934SC84_9RHOB</name>
<keyword evidence="2" id="KW-1185">Reference proteome</keyword>
<dbReference type="EMBL" id="JAEPRQ010000003">
    <property type="protein sequence ID" value="MBK4216171.1"/>
    <property type="molecule type" value="Genomic_DNA"/>
</dbReference>
<dbReference type="Proteomes" id="UP000640485">
    <property type="component" value="Unassembled WGS sequence"/>
</dbReference>
<protein>
    <submittedName>
        <fullName evidence="1">Uncharacterized protein</fullName>
    </submittedName>
</protein>
<dbReference type="RefSeq" id="WP_200685847.1">
    <property type="nucleotide sequence ID" value="NZ_JAEPRQ010000003.1"/>
</dbReference>
<gene>
    <name evidence="1" type="ORF">JJJ17_09565</name>
</gene>
<comment type="caution">
    <text evidence="1">The sequence shown here is derived from an EMBL/GenBank/DDBJ whole genome shotgun (WGS) entry which is preliminary data.</text>
</comment>
<evidence type="ECO:0000313" key="1">
    <source>
        <dbReference type="EMBL" id="MBK4216171.1"/>
    </source>
</evidence>
<proteinExistence type="predicted"/>
<sequence>MNLHLHGCVDVGSANELCDLGVTTPFTLRVSASDDAELQFDALMLELSGHIEIGRMTYGAAIKHRFVQDAFERMRTDQYRDQSKVVFEQTYLENCSQAVLLSNYSRAAVSWRQSSKSM</sequence>